<dbReference type="PANTHER" id="PTHR43400:SF10">
    <property type="entry name" value="3-OXOSTEROID 1-DEHYDROGENASE"/>
    <property type="match status" value="1"/>
</dbReference>
<keyword evidence="3" id="KW-0274">FAD</keyword>
<dbReference type="InterPro" id="IPR036188">
    <property type="entry name" value="FAD/NAD-bd_sf"/>
</dbReference>
<comment type="cofactor">
    <cofactor evidence="1">
        <name>FAD</name>
        <dbReference type="ChEBI" id="CHEBI:57692"/>
    </cofactor>
</comment>
<proteinExistence type="predicted"/>
<accession>A0A3N1D1X0</accession>
<evidence type="ECO:0000256" key="1">
    <source>
        <dbReference type="ARBA" id="ARBA00001974"/>
    </source>
</evidence>
<dbReference type="AlphaFoldDB" id="A0A3N1D1X0"/>
<name>A0A3N1D1X0_9ACTN</name>
<dbReference type="GO" id="GO:0008202">
    <property type="term" value="P:steroid metabolic process"/>
    <property type="evidence" value="ECO:0007669"/>
    <property type="project" value="UniProtKB-ARBA"/>
</dbReference>
<feature type="domain" description="FAD-dependent oxidoreductase 2 FAD-binding" evidence="6">
    <location>
        <begin position="9"/>
        <end position="540"/>
    </location>
</feature>
<keyword evidence="4" id="KW-0560">Oxidoreductase</keyword>
<dbReference type="SUPFAM" id="SSF56425">
    <property type="entry name" value="Succinate dehydrogenase/fumarate reductase flavoprotein, catalytic domain"/>
    <property type="match status" value="1"/>
</dbReference>
<dbReference type="PANTHER" id="PTHR43400">
    <property type="entry name" value="FUMARATE REDUCTASE"/>
    <property type="match status" value="1"/>
</dbReference>
<dbReference type="Gene3D" id="3.50.50.60">
    <property type="entry name" value="FAD/NAD(P)-binding domain"/>
    <property type="match status" value="2"/>
</dbReference>
<comment type="caution">
    <text evidence="7">The sequence shown here is derived from an EMBL/GenBank/DDBJ whole genome shotgun (WGS) entry which is preliminary data.</text>
</comment>
<dbReference type="GO" id="GO:0033765">
    <property type="term" value="F:steroid dehydrogenase activity, acting on the CH-CH group of donors"/>
    <property type="evidence" value="ECO:0007669"/>
    <property type="project" value="UniProtKB-ARBA"/>
</dbReference>
<feature type="compositionally biased region" description="Basic and acidic residues" evidence="5">
    <location>
        <begin position="453"/>
        <end position="464"/>
    </location>
</feature>
<evidence type="ECO:0000313" key="8">
    <source>
        <dbReference type="Proteomes" id="UP000272400"/>
    </source>
</evidence>
<dbReference type="InterPro" id="IPR050315">
    <property type="entry name" value="FAD-oxidoreductase_2"/>
</dbReference>
<dbReference type="RefSeq" id="WP_123666810.1">
    <property type="nucleotide sequence ID" value="NZ_RJKE01000001.1"/>
</dbReference>
<dbReference type="EMBL" id="RJKE01000001">
    <property type="protein sequence ID" value="ROO87534.1"/>
    <property type="molecule type" value="Genomic_DNA"/>
</dbReference>
<keyword evidence="2" id="KW-0285">Flavoprotein</keyword>
<gene>
    <name evidence="7" type="ORF">EDD29_5143</name>
</gene>
<dbReference type="OrthoDB" id="9813348at2"/>
<evidence type="ECO:0000256" key="4">
    <source>
        <dbReference type="ARBA" id="ARBA00023002"/>
    </source>
</evidence>
<evidence type="ECO:0000313" key="7">
    <source>
        <dbReference type="EMBL" id="ROO87534.1"/>
    </source>
</evidence>
<sequence length="559" mass="58664">MPAWDHHTDFLVVGSGGGLAGAVTASAAGLDVLVVEKSAFLGGSLGISGGVLWLPDNPVMKRHGLEDSLENALDHFASVVGDAEKIGPASSLARRRAYVTAGADMVRLLEKEGVEFALCDGNSDYYAEIPGVEGAVVNGRAIEATLYDTGRLGPLGRRLRPAIAAPLVVRTAEAGALTLIRVSLRSLGKAVRIGARTAFAALRRKRMTSNGGALTAQLLDVLLRREVPIWTEASLEELVVEDGRVVGAVVKREERTVRVGTRAGVLIASGGFARNAGMRTRHGGGQPADGTYTLANPEDTGGPIGLAVELGAATDLMDEAWWVPVFHKLDGTLGMVLPERFRPGSIIVDGHGERYFNEAESAMEAGRQMYRRQAETGAGVPSWLILDARHRARYLLGMMPPGITPKSWIERGLIKRADTIAGLAAKCGIPPETLKDTVERFNAFAADGVDQDFHRGRGAHERSQGDPTHGPNPCLGPVGKAPFYAVEIFPGDVGTSGGLLCDEHSRVLDGESLPIPGLYATGNATASVMGRAYPAGGASIGATCVFAHVAGEHAASVSG</sequence>
<evidence type="ECO:0000259" key="6">
    <source>
        <dbReference type="Pfam" id="PF00890"/>
    </source>
</evidence>
<evidence type="ECO:0000256" key="5">
    <source>
        <dbReference type="SAM" id="MobiDB-lite"/>
    </source>
</evidence>
<dbReference type="Pfam" id="PF00890">
    <property type="entry name" value="FAD_binding_2"/>
    <property type="match status" value="1"/>
</dbReference>
<dbReference type="InterPro" id="IPR027477">
    <property type="entry name" value="Succ_DH/fumarate_Rdtase_cat_sf"/>
</dbReference>
<feature type="region of interest" description="Disordered" evidence="5">
    <location>
        <begin position="453"/>
        <end position="474"/>
    </location>
</feature>
<dbReference type="SUPFAM" id="SSF51905">
    <property type="entry name" value="FAD/NAD(P)-binding domain"/>
    <property type="match status" value="1"/>
</dbReference>
<keyword evidence="8" id="KW-1185">Reference proteome</keyword>
<evidence type="ECO:0000256" key="3">
    <source>
        <dbReference type="ARBA" id="ARBA00022827"/>
    </source>
</evidence>
<reference evidence="7 8" key="1">
    <citation type="submission" date="2018-11" db="EMBL/GenBank/DDBJ databases">
        <title>Sequencing the genomes of 1000 actinobacteria strains.</title>
        <authorList>
            <person name="Klenk H.-P."/>
        </authorList>
    </citation>
    <scope>NUCLEOTIDE SEQUENCE [LARGE SCALE GENOMIC DNA]</scope>
    <source>
        <strain evidence="7 8">DSM 44254</strain>
    </source>
</reference>
<dbReference type="InterPro" id="IPR003953">
    <property type="entry name" value="FAD-dep_OxRdtase_2_FAD-bd"/>
</dbReference>
<protein>
    <submittedName>
        <fullName evidence="7">3-oxosteroid 1-dehydrogenase</fullName>
    </submittedName>
</protein>
<dbReference type="Proteomes" id="UP000272400">
    <property type="component" value="Unassembled WGS sequence"/>
</dbReference>
<evidence type="ECO:0000256" key="2">
    <source>
        <dbReference type="ARBA" id="ARBA00022630"/>
    </source>
</evidence>
<dbReference type="Gene3D" id="3.90.700.10">
    <property type="entry name" value="Succinate dehydrogenase/fumarate reductase flavoprotein, catalytic domain"/>
    <property type="match status" value="1"/>
</dbReference>
<organism evidence="7 8">
    <name type="scientific">Actinocorallia herbida</name>
    <dbReference type="NCBI Taxonomy" id="58109"/>
    <lineage>
        <taxon>Bacteria</taxon>
        <taxon>Bacillati</taxon>
        <taxon>Actinomycetota</taxon>
        <taxon>Actinomycetes</taxon>
        <taxon>Streptosporangiales</taxon>
        <taxon>Thermomonosporaceae</taxon>
        <taxon>Actinocorallia</taxon>
    </lineage>
</organism>